<keyword evidence="6 9" id="KW-1133">Transmembrane helix</keyword>
<feature type="transmembrane region" description="Helical" evidence="9">
    <location>
        <begin position="261"/>
        <end position="280"/>
    </location>
</feature>
<dbReference type="CDD" id="cd06582">
    <property type="entry name" value="TM_PBP1_LivH_like"/>
    <property type="match status" value="1"/>
</dbReference>
<keyword evidence="2" id="KW-0813">Transport</keyword>
<gene>
    <name evidence="10" type="ORF">YH63_001455</name>
</gene>
<comment type="subcellular location">
    <subcellularLocation>
        <location evidence="1">Cell membrane</location>
        <topology evidence="1">Multi-pass membrane protein</topology>
    </subcellularLocation>
</comment>
<dbReference type="PANTHER" id="PTHR11795">
    <property type="entry name" value="BRANCHED-CHAIN AMINO ACID TRANSPORT SYSTEM PERMEASE PROTEIN LIVH"/>
    <property type="match status" value="1"/>
</dbReference>
<dbReference type="RefSeq" id="WP_046829140.1">
    <property type="nucleotide sequence ID" value="NZ_LBIA02000001.1"/>
</dbReference>
<keyword evidence="3" id="KW-1003">Cell membrane</keyword>
<sequence length="290" mass="30750">MNYFFALFGSGLAVGAVYGLVAIGFAVIYKATRVINFAHGEMMMLNAYLAHTIAVHTGVGFWTLVPIVIIISIVIGLLVEVLLIRPMIGEPTIAIVMMTVGLAIVIRSIVVLIWGAAPLEFPAQPGDSVLVFGPIRLYLAQVIAIGFLVVIMAGFAMFYRYTRSGIAMRAAANNETVALLMGIDVRRIYALAWALAAATAGLAGLLVSTIYEIGPDMSAFGLRAFPATILGGLDAVGGSAIGGFIIGILENIGEGYIGRGLKEIIGFVIILVVLMIRPFGLFGTRDVERV</sequence>
<dbReference type="InterPro" id="IPR052157">
    <property type="entry name" value="BCAA_transport_permease"/>
</dbReference>
<feature type="transmembrane region" description="Helical" evidence="9">
    <location>
        <begin position="61"/>
        <end position="83"/>
    </location>
</feature>
<keyword evidence="4 9" id="KW-0812">Transmembrane</keyword>
<evidence type="ECO:0000256" key="5">
    <source>
        <dbReference type="ARBA" id="ARBA00022970"/>
    </source>
</evidence>
<dbReference type="EMBL" id="LBIA02000001">
    <property type="protein sequence ID" value="TKT70194.1"/>
    <property type="molecule type" value="Genomic_DNA"/>
</dbReference>
<dbReference type="Pfam" id="PF02653">
    <property type="entry name" value="BPD_transp_2"/>
    <property type="match status" value="1"/>
</dbReference>
<dbReference type="GO" id="GO:0005886">
    <property type="term" value="C:plasma membrane"/>
    <property type="evidence" value="ECO:0007669"/>
    <property type="project" value="UniProtKB-SubCell"/>
</dbReference>
<dbReference type="PANTHER" id="PTHR11795:SF451">
    <property type="entry name" value="ABC TRANSPORTER PERMEASE PROTEIN"/>
    <property type="match status" value="1"/>
</dbReference>
<dbReference type="OrthoDB" id="9779023at2"/>
<feature type="transmembrane region" description="Helical" evidence="9">
    <location>
        <begin position="188"/>
        <end position="211"/>
    </location>
</feature>
<name>A0A4U6BND3_9BRAD</name>
<feature type="transmembrane region" description="Helical" evidence="9">
    <location>
        <begin position="6"/>
        <end position="29"/>
    </location>
</feature>
<dbReference type="GO" id="GO:0022857">
    <property type="term" value="F:transmembrane transporter activity"/>
    <property type="evidence" value="ECO:0007669"/>
    <property type="project" value="InterPro"/>
</dbReference>
<feature type="transmembrane region" description="Helical" evidence="9">
    <location>
        <begin position="95"/>
        <end position="117"/>
    </location>
</feature>
<comment type="caution">
    <text evidence="10">The sequence shown here is derived from an EMBL/GenBank/DDBJ whole genome shotgun (WGS) entry which is preliminary data.</text>
</comment>
<evidence type="ECO:0000256" key="4">
    <source>
        <dbReference type="ARBA" id="ARBA00022692"/>
    </source>
</evidence>
<dbReference type="AlphaFoldDB" id="A0A4U6BND3"/>
<dbReference type="GO" id="GO:0006865">
    <property type="term" value="P:amino acid transport"/>
    <property type="evidence" value="ECO:0007669"/>
    <property type="project" value="UniProtKB-KW"/>
</dbReference>
<keyword evidence="7 9" id="KW-0472">Membrane</keyword>
<evidence type="ECO:0000256" key="1">
    <source>
        <dbReference type="ARBA" id="ARBA00004651"/>
    </source>
</evidence>
<accession>A0A4U6BND3</accession>
<evidence type="ECO:0000256" key="2">
    <source>
        <dbReference type="ARBA" id="ARBA00022448"/>
    </source>
</evidence>
<proteinExistence type="inferred from homology"/>
<evidence type="ECO:0000313" key="11">
    <source>
        <dbReference type="Proteomes" id="UP000034832"/>
    </source>
</evidence>
<feature type="transmembrane region" description="Helical" evidence="9">
    <location>
        <begin position="137"/>
        <end position="159"/>
    </location>
</feature>
<dbReference type="Proteomes" id="UP000034832">
    <property type="component" value="Unassembled WGS sequence"/>
</dbReference>
<dbReference type="STRING" id="211460.YH63_17415"/>
<evidence type="ECO:0000256" key="7">
    <source>
        <dbReference type="ARBA" id="ARBA00023136"/>
    </source>
</evidence>
<feature type="transmembrane region" description="Helical" evidence="9">
    <location>
        <begin position="223"/>
        <end position="249"/>
    </location>
</feature>
<dbReference type="InterPro" id="IPR001851">
    <property type="entry name" value="ABC_transp_permease"/>
</dbReference>
<reference evidence="10" key="1">
    <citation type="submission" date="2019-04" db="EMBL/GenBank/DDBJ databases">
        <title>Whole genome sequencing of cave bacteria.</title>
        <authorList>
            <person name="Gan H.M."/>
            <person name="Barton H."/>
            <person name="Savka M.A."/>
        </authorList>
    </citation>
    <scope>NUCLEOTIDE SEQUENCE [LARGE SCALE GENOMIC DNA]</scope>
    <source>
        <strain evidence="10">LC387</strain>
    </source>
</reference>
<protein>
    <submittedName>
        <fullName evidence="10">Branched-chain amino acid ABC transporter permease</fullName>
    </submittedName>
</protein>
<keyword evidence="5" id="KW-0029">Amino-acid transport</keyword>
<organism evidence="10 11">
    <name type="scientific">Afipia massiliensis</name>
    <dbReference type="NCBI Taxonomy" id="211460"/>
    <lineage>
        <taxon>Bacteria</taxon>
        <taxon>Pseudomonadati</taxon>
        <taxon>Pseudomonadota</taxon>
        <taxon>Alphaproteobacteria</taxon>
        <taxon>Hyphomicrobiales</taxon>
        <taxon>Nitrobacteraceae</taxon>
        <taxon>Afipia</taxon>
    </lineage>
</organism>
<evidence type="ECO:0000313" key="10">
    <source>
        <dbReference type="EMBL" id="TKT70194.1"/>
    </source>
</evidence>
<evidence type="ECO:0000256" key="8">
    <source>
        <dbReference type="ARBA" id="ARBA00037998"/>
    </source>
</evidence>
<keyword evidence="11" id="KW-1185">Reference proteome</keyword>
<evidence type="ECO:0000256" key="6">
    <source>
        <dbReference type="ARBA" id="ARBA00022989"/>
    </source>
</evidence>
<comment type="similarity">
    <text evidence="8">Belongs to the binding-protein-dependent transport system permease family. LivHM subfamily.</text>
</comment>
<evidence type="ECO:0000256" key="3">
    <source>
        <dbReference type="ARBA" id="ARBA00022475"/>
    </source>
</evidence>
<evidence type="ECO:0000256" key="9">
    <source>
        <dbReference type="SAM" id="Phobius"/>
    </source>
</evidence>